<keyword evidence="2" id="KW-1185">Reference proteome</keyword>
<evidence type="ECO:0000313" key="1">
    <source>
        <dbReference type="EnsemblPlants" id="Kaladp1071s0013.1.v1.1"/>
    </source>
</evidence>
<evidence type="ECO:0000313" key="2">
    <source>
        <dbReference type="Proteomes" id="UP000594263"/>
    </source>
</evidence>
<organism evidence="1 2">
    <name type="scientific">Kalanchoe fedtschenkoi</name>
    <name type="common">Lavender scallops</name>
    <name type="synonym">South American air plant</name>
    <dbReference type="NCBI Taxonomy" id="63787"/>
    <lineage>
        <taxon>Eukaryota</taxon>
        <taxon>Viridiplantae</taxon>
        <taxon>Streptophyta</taxon>
        <taxon>Embryophyta</taxon>
        <taxon>Tracheophyta</taxon>
        <taxon>Spermatophyta</taxon>
        <taxon>Magnoliopsida</taxon>
        <taxon>eudicotyledons</taxon>
        <taxon>Gunneridae</taxon>
        <taxon>Pentapetalae</taxon>
        <taxon>Saxifragales</taxon>
        <taxon>Crassulaceae</taxon>
        <taxon>Kalanchoe</taxon>
    </lineage>
</organism>
<protein>
    <submittedName>
        <fullName evidence="1">Uncharacterized protein</fullName>
    </submittedName>
</protein>
<reference evidence="1" key="1">
    <citation type="submission" date="2021-01" db="UniProtKB">
        <authorList>
            <consortium name="EnsemblPlants"/>
        </authorList>
    </citation>
    <scope>IDENTIFICATION</scope>
</reference>
<dbReference type="Proteomes" id="UP000594263">
    <property type="component" value="Unplaced"/>
</dbReference>
<dbReference type="Gramene" id="Kaladp1071s0013.1.v1.1">
    <property type="protein sequence ID" value="Kaladp1071s0013.1.v1.1"/>
    <property type="gene ID" value="Kaladp1071s0013.v1.1"/>
</dbReference>
<sequence length="153" mass="17037">MAYSSGISSSFLNDGEELLTSVAHPHDGHPKSIPIEELKFGLVQNGLRERGGFGDKGEDPIQELEGSRVTVVAGRQWRMRRRSDVSEVPSSFSPPISSSSQPFSRFDFLRNLHPDFIPILSRSPSLLLISSRSPFSLHLHSNKLRRPLCLLVC</sequence>
<name>A0A7N0VLP6_KALFE</name>
<accession>A0A7N0VLP6</accession>
<dbReference type="EnsemblPlants" id="Kaladp1071s0013.1.v1.1">
    <property type="protein sequence ID" value="Kaladp1071s0013.1.v1.1"/>
    <property type="gene ID" value="Kaladp1071s0013.v1.1"/>
</dbReference>
<proteinExistence type="predicted"/>
<dbReference type="AlphaFoldDB" id="A0A7N0VLP6"/>